<dbReference type="RefSeq" id="WP_143049952.1">
    <property type="nucleotide sequence ID" value="NZ_BOND01000001.1"/>
</dbReference>
<gene>
    <name evidence="1" type="ORF">SAMN05421684_6181</name>
</gene>
<protein>
    <submittedName>
        <fullName evidence="1">Protein-tyrosine phosphatase</fullName>
    </submittedName>
</protein>
<organism evidence="1 2">
    <name type="scientific">Asanoa ishikariensis</name>
    <dbReference type="NCBI Taxonomy" id="137265"/>
    <lineage>
        <taxon>Bacteria</taxon>
        <taxon>Bacillati</taxon>
        <taxon>Actinomycetota</taxon>
        <taxon>Actinomycetes</taxon>
        <taxon>Micromonosporales</taxon>
        <taxon>Micromonosporaceae</taxon>
        <taxon>Asanoa</taxon>
    </lineage>
</organism>
<name>A0A1H3TPT4_9ACTN</name>
<dbReference type="OrthoDB" id="3356644at2"/>
<dbReference type="AlphaFoldDB" id="A0A1H3TPT4"/>
<proteinExistence type="predicted"/>
<sequence>MGDFPEPSIMDKWRRWFHRHSTRFYGPSKRNSWLSWIGDERIAVGSVPTGATLPLLREEGITHVINCRSTTQTWLSQDLAAERALFGPTRVVHAPMWDFGQPQHPRLWSAAAQYVSLVLADEPEARVLIHCHQGRRRSILLTYAVLRLRGHDADEAAALIATHRTEAVLVRAYARSVERWLAAGAVPIGRLRVH</sequence>
<dbReference type="STRING" id="137265.SAMN05421684_6181"/>
<keyword evidence="2" id="KW-1185">Reference proteome</keyword>
<dbReference type="EMBL" id="FNQB01000003">
    <property type="protein sequence ID" value="SDZ52282.1"/>
    <property type="molecule type" value="Genomic_DNA"/>
</dbReference>
<evidence type="ECO:0000313" key="1">
    <source>
        <dbReference type="EMBL" id="SDZ52282.1"/>
    </source>
</evidence>
<dbReference type="Proteomes" id="UP000199632">
    <property type="component" value="Unassembled WGS sequence"/>
</dbReference>
<evidence type="ECO:0000313" key="2">
    <source>
        <dbReference type="Proteomes" id="UP000199632"/>
    </source>
</evidence>
<dbReference type="Gene3D" id="3.90.190.10">
    <property type="entry name" value="Protein tyrosine phosphatase superfamily"/>
    <property type="match status" value="1"/>
</dbReference>
<reference evidence="2" key="1">
    <citation type="submission" date="2016-10" db="EMBL/GenBank/DDBJ databases">
        <authorList>
            <person name="Varghese N."/>
            <person name="Submissions S."/>
        </authorList>
    </citation>
    <scope>NUCLEOTIDE SEQUENCE [LARGE SCALE GENOMIC DNA]</scope>
    <source>
        <strain evidence="2">DSM 44718</strain>
    </source>
</reference>
<dbReference type="InterPro" id="IPR029021">
    <property type="entry name" value="Prot-tyrosine_phosphatase-like"/>
</dbReference>
<dbReference type="SUPFAM" id="SSF52799">
    <property type="entry name" value="(Phosphotyrosine protein) phosphatases II"/>
    <property type="match status" value="1"/>
</dbReference>
<accession>A0A1H3TPT4</accession>